<comment type="caution">
    <text evidence="2">The sequence shown here is derived from an EMBL/GenBank/DDBJ whole genome shotgun (WGS) entry which is preliminary data.</text>
</comment>
<reference evidence="2" key="1">
    <citation type="submission" date="2021-02" db="EMBL/GenBank/DDBJ databases">
        <authorList>
            <person name="Dougan E. K."/>
            <person name="Rhodes N."/>
            <person name="Thang M."/>
            <person name="Chan C."/>
        </authorList>
    </citation>
    <scope>NUCLEOTIDE SEQUENCE</scope>
</reference>
<dbReference type="AlphaFoldDB" id="A0A813DTH0"/>
<evidence type="ECO:0000313" key="2">
    <source>
        <dbReference type="EMBL" id="CAE8590555.1"/>
    </source>
</evidence>
<protein>
    <submittedName>
        <fullName evidence="2">Uncharacterized protein</fullName>
    </submittedName>
</protein>
<feature type="compositionally biased region" description="Low complexity" evidence="1">
    <location>
        <begin position="102"/>
        <end position="135"/>
    </location>
</feature>
<gene>
    <name evidence="2" type="ORF">PGLA1383_LOCUS9274</name>
</gene>
<dbReference type="EMBL" id="CAJNNV010004340">
    <property type="protein sequence ID" value="CAE8590555.1"/>
    <property type="molecule type" value="Genomic_DNA"/>
</dbReference>
<name>A0A813DTH0_POLGL</name>
<organism evidence="2 3">
    <name type="scientific">Polarella glacialis</name>
    <name type="common">Dinoflagellate</name>
    <dbReference type="NCBI Taxonomy" id="89957"/>
    <lineage>
        <taxon>Eukaryota</taxon>
        <taxon>Sar</taxon>
        <taxon>Alveolata</taxon>
        <taxon>Dinophyceae</taxon>
        <taxon>Suessiales</taxon>
        <taxon>Suessiaceae</taxon>
        <taxon>Polarella</taxon>
    </lineage>
</organism>
<proteinExistence type="predicted"/>
<feature type="region of interest" description="Disordered" evidence="1">
    <location>
        <begin position="72"/>
        <end position="172"/>
    </location>
</feature>
<evidence type="ECO:0000256" key="1">
    <source>
        <dbReference type="SAM" id="MobiDB-lite"/>
    </source>
</evidence>
<feature type="compositionally biased region" description="Low complexity" evidence="1">
    <location>
        <begin position="72"/>
        <end position="94"/>
    </location>
</feature>
<sequence length="172" mass="19327">MAAAAWDWQPLLGAQGPWSPGFQGSPWQLPSLSSQPALFSPRAAALASPRGMPPSNPWLAALAPGSLLQIQHPQQQQQLQQQQLQLQQQQQPQQQPQPPPQQQLQQQQLQPPQQLLQQPPQQQHQQHQQQPQQQPSHLWPDASFGRHVTREYSAPPGVRLERSPMREASLVP</sequence>
<evidence type="ECO:0000313" key="3">
    <source>
        <dbReference type="Proteomes" id="UP000654075"/>
    </source>
</evidence>
<accession>A0A813DTH0</accession>
<dbReference type="Proteomes" id="UP000654075">
    <property type="component" value="Unassembled WGS sequence"/>
</dbReference>
<feature type="non-terminal residue" evidence="2">
    <location>
        <position position="1"/>
    </location>
</feature>
<feature type="region of interest" description="Disordered" evidence="1">
    <location>
        <begin position="1"/>
        <end position="34"/>
    </location>
</feature>
<keyword evidence="3" id="KW-1185">Reference proteome</keyword>
<feature type="compositionally biased region" description="Low complexity" evidence="1">
    <location>
        <begin position="23"/>
        <end position="34"/>
    </location>
</feature>